<feature type="domain" description="EAL" evidence="3">
    <location>
        <begin position="492"/>
        <end position="745"/>
    </location>
</feature>
<dbReference type="InterPro" id="IPR021800">
    <property type="entry name" value="DUF3369"/>
</dbReference>
<dbReference type="EMBL" id="CP133548">
    <property type="protein sequence ID" value="WMS86774.1"/>
    <property type="molecule type" value="Genomic_DNA"/>
</dbReference>
<keyword evidence="5" id="KW-1185">Reference proteome</keyword>
<sequence length="746" mass="84625">MDIKALNDFKLRSDESAPPDFQESATWKILSIEDNNQYQSSLVFTLRGFHVLGKPVELLTAQSILEATEKLRSHKDIAVILLDIVMEEDDSGIKFIQTIREQLNNQESRIIVLTGQPGMAPRDDLLQSFDIDDYCEKSQITGAYLKSIITANVRNFDQIRKLNQARLGLQIIINNTQNLSRLNKIDSFSDQVLEGISELCHATDGGIVCVQKPSGVNENKDVEKRIIAISGPMKNSPEAARSILIEKEFQQMLERAEATGQHQFDGQRTLLYFDDSQLNGNIYIVLVLSRTPISETLATLLQVYCENIKSGLVNVTLFEHLQHLAYRDSDLNIFNRNQLEQEISLMLATKNTTMQLLLVQLKSYDEVKSVFGYAMVIDSLKLIKERIEHTFSDNVCVARASRSVIAVLLPSHHTLTSETVDNIFGRLYPNKTNNCTERRIGVRTVVYPIVDEKGKTADQHLSDAELHLEVAKNKNLNFYPFISELRGEVKKQLLLVDELKEAIAHRQLDVAYQPKFRIDNLELIGFEALARWQKDNGEWVRPDYFISIAEKAGLIESLDTLIFDKICTFNKQLQNIDSTLLLAFNLSIQDLKEDSFISGLIQRYQSASLSNNNFIVEVTETQAMQNFSVIETNLIKLRQHGFKVSIDDFGTGYSSLSHLARLPADILKIDRVFVNEINQQSDTLFLIDTIIRLGKHLKLEVLAEGIETEEQRSTLADLGCELGQGYWYAKPMTPENAIAFIKSKQQ</sequence>
<feature type="domain" description="Response regulatory" evidence="2">
    <location>
        <begin position="28"/>
        <end position="152"/>
    </location>
</feature>
<name>A0AA51RSN9_9GAMM</name>
<evidence type="ECO:0000313" key="4">
    <source>
        <dbReference type="EMBL" id="WMS86774.1"/>
    </source>
</evidence>
<dbReference type="CDD" id="cd01948">
    <property type="entry name" value="EAL"/>
    <property type="match status" value="1"/>
</dbReference>
<dbReference type="PANTHER" id="PTHR33121:SF70">
    <property type="entry name" value="SIGNALING PROTEIN YKOW"/>
    <property type="match status" value="1"/>
</dbReference>
<evidence type="ECO:0000313" key="5">
    <source>
        <dbReference type="Proteomes" id="UP001239782"/>
    </source>
</evidence>
<dbReference type="KEGG" id="plei:Q9312_16250"/>
<dbReference type="PROSITE" id="PS50883">
    <property type="entry name" value="EAL"/>
    <property type="match status" value="1"/>
</dbReference>
<dbReference type="InterPro" id="IPR001633">
    <property type="entry name" value="EAL_dom"/>
</dbReference>
<dbReference type="InterPro" id="IPR000160">
    <property type="entry name" value="GGDEF_dom"/>
</dbReference>
<organism evidence="4 5">
    <name type="scientific">Pleionea litopenaei</name>
    <dbReference type="NCBI Taxonomy" id="3070815"/>
    <lineage>
        <taxon>Bacteria</taxon>
        <taxon>Pseudomonadati</taxon>
        <taxon>Pseudomonadota</taxon>
        <taxon>Gammaproteobacteria</taxon>
        <taxon>Oceanospirillales</taxon>
        <taxon>Pleioneaceae</taxon>
        <taxon>Pleionea</taxon>
    </lineage>
</organism>
<dbReference type="GO" id="GO:0071111">
    <property type="term" value="F:cyclic-guanylate-specific phosphodiesterase activity"/>
    <property type="evidence" value="ECO:0007669"/>
    <property type="project" value="InterPro"/>
</dbReference>
<dbReference type="InterPro" id="IPR001789">
    <property type="entry name" value="Sig_transdc_resp-reg_receiver"/>
</dbReference>
<dbReference type="Gene3D" id="3.20.20.450">
    <property type="entry name" value="EAL domain"/>
    <property type="match status" value="1"/>
</dbReference>
<dbReference type="InterPro" id="IPR043128">
    <property type="entry name" value="Rev_trsase/Diguanyl_cyclase"/>
</dbReference>
<gene>
    <name evidence="4" type="ORF">Q9312_16250</name>
</gene>
<evidence type="ECO:0000256" key="1">
    <source>
        <dbReference type="PROSITE-ProRule" id="PRU00169"/>
    </source>
</evidence>
<dbReference type="Pfam" id="PF11849">
    <property type="entry name" value="DUF3369"/>
    <property type="match status" value="1"/>
</dbReference>
<dbReference type="InterPro" id="IPR050706">
    <property type="entry name" value="Cyclic-di-GMP_PDE-like"/>
</dbReference>
<dbReference type="Proteomes" id="UP001239782">
    <property type="component" value="Chromosome"/>
</dbReference>
<dbReference type="GO" id="GO:0000160">
    <property type="term" value="P:phosphorelay signal transduction system"/>
    <property type="evidence" value="ECO:0007669"/>
    <property type="project" value="InterPro"/>
</dbReference>
<dbReference type="SMART" id="SM00267">
    <property type="entry name" value="GGDEF"/>
    <property type="match status" value="1"/>
</dbReference>
<dbReference type="Pfam" id="PF00563">
    <property type="entry name" value="EAL"/>
    <property type="match status" value="1"/>
</dbReference>
<dbReference type="Gene3D" id="3.30.70.270">
    <property type="match status" value="1"/>
</dbReference>
<dbReference type="InterPro" id="IPR011006">
    <property type="entry name" value="CheY-like_superfamily"/>
</dbReference>
<dbReference type="SUPFAM" id="SSF55073">
    <property type="entry name" value="Nucleotide cyclase"/>
    <property type="match status" value="1"/>
</dbReference>
<proteinExistence type="predicted"/>
<dbReference type="RefSeq" id="WP_309201919.1">
    <property type="nucleotide sequence ID" value="NZ_CP133548.1"/>
</dbReference>
<dbReference type="SMART" id="SM00448">
    <property type="entry name" value="REC"/>
    <property type="match status" value="1"/>
</dbReference>
<dbReference type="PROSITE" id="PS50110">
    <property type="entry name" value="RESPONSE_REGULATORY"/>
    <property type="match status" value="1"/>
</dbReference>
<keyword evidence="1" id="KW-0597">Phosphoprotein</keyword>
<dbReference type="PANTHER" id="PTHR33121">
    <property type="entry name" value="CYCLIC DI-GMP PHOSPHODIESTERASE PDEF"/>
    <property type="match status" value="1"/>
</dbReference>
<dbReference type="InterPro" id="IPR029787">
    <property type="entry name" value="Nucleotide_cyclase"/>
</dbReference>
<reference evidence="4 5" key="1">
    <citation type="submission" date="2023-08" db="EMBL/GenBank/DDBJ databases">
        <title>Pleionea litopenaei sp. nov., isolated from stomach of juvenile Litopenaeus vannamei.</title>
        <authorList>
            <person name="Rho A.M."/>
            <person name="Hwang C.Y."/>
        </authorList>
    </citation>
    <scope>NUCLEOTIDE SEQUENCE [LARGE SCALE GENOMIC DNA]</scope>
    <source>
        <strain evidence="4 5">HL-JVS1</strain>
    </source>
</reference>
<dbReference type="SMART" id="SM00052">
    <property type="entry name" value="EAL"/>
    <property type="match status" value="1"/>
</dbReference>
<dbReference type="SUPFAM" id="SSF141868">
    <property type="entry name" value="EAL domain-like"/>
    <property type="match status" value="1"/>
</dbReference>
<dbReference type="InterPro" id="IPR035919">
    <property type="entry name" value="EAL_sf"/>
</dbReference>
<protein>
    <submittedName>
        <fullName evidence="4">EAL domain-containing protein</fullName>
    </submittedName>
</protein>
<dbReference type="Gene3D" id="3.40.50.2300">
    <property type="match status" value="1"/>
</dbReference>
<accession>A0AA51RSN9</accession>
<dbReference type="Pfam" id="PF00990">
    <property type="entry name" value="GGDEF"/>
    <property type="match status" value="1"/>
</dbReference>
<evidence type="ECO:0000259" key="2">
    <source>
        <dbReference type="PROSITE" id="PS50110"/>
    </source>
</evidence>
<feature type="modified residue" description="4-aspartylphosphate" evidence="1">
    <location>
        <position position="83"/>
    </location>
</feature>
<dbReference type="SUPFAM" id="SSF52172">
    <property type="entry name" value="CheY-like"/>
    <property type="match status" value="1"/>
</dbReference>
<evidence type="ECO:0000259" key="3">
    <source>
        <dbReference type="PROSITE" id="PS50883"/>
    </source>
</evidence>
<dbReference type="AlphaFoldDB" id="A0AA51RSN9"/>